<evidence type="ECO:0000256" key="2">
    <source>
        <dbReference type="ARBA" id="ARBA00022553"/>
    </source>
</evidence>
<keyword evidence="3" id="KW-0812">Transmembrane</keyword>
<protein>
    <submittedName>
        <fullName evidence="5">Acetyl-CoA synthetase-like protein</fullName>
    </submittedName>
</protein>
<dbReference type="Gene3D" id="3.40.50.12780">
    <property type="entry name" value="N-terminal domain of ligase-like"/>
    <property type="match status" value="1"/>
</dbReference>
<dbReference type="PANTHER" id="PTHR43439">
    <property type="entry name" value="PHENYLACETATE-COENZYME A LIGASE"/>
    <property type="match status" value="1"/>
</dbReference>
<evidence type="ECO:0000256" key="1">
    <source>
        <dbReference type="ARBA" id="ARBA00022450"/>
    </source>
</evidence>
<dbReference type="InterPro" id="IPR000873">
    <property type="entry name" value="AMP-dep_synth/lig_dom"/>
</dbReference>
<dbReference type="OrthoDB" id="429813at2759"/>
<dbReference type="InterPro" id="IPR020845">
    <property type="entry name" value="AMP-binding_CS"/>
</dbReference>
<evidence type="ECO:0000313" key="5">
    <source>
        <dbReference type="EMBL" id="KAF2148945.1"/>
    </source>
</evidence>
<keyword evidence="3" id="KW-1133">Transmembrane helix</keyword>
<dbReference type="Pfam" id="PF23562">
    <property type="entry name" value="AMP-binding_C_3"/>
    <property type="match status" value="1"/>
</dbReference>
<dbReference type="InterPro" id="IPR042099">
    <property type="entry name" value="ANL_N_sf"/>
</dbReference>
<accession>A0A9P4IWE3</accession>
<dbReference type="Proteomes" id="UP000799439">
    <property type="component" value="Unassembled WGS sequence"/>
</dbReference>
<evidence type="ECO:0000259" key="4">
    <source>
        <dbReference type="Pfam" id="PF00501"/>
    </source>
</evidence>
<keyword evidence="2" id="KW-0597">Phosphoprotein</keyword>
<reference evidence="5" key="1">
    <citation type="journal article" date="2020" name="Stud. Mycol.">
        <title>101 Dothideomycetes genomes: a test case for predicting lifestyles and emergence of pathogens.</title>
        <authorList>
            <person name="Haridas S."/>
            <person name="Albert R."/>
            <person name="Binder M."/>
            <person name="Bloem J."/>
            <person name="Labutti K."/>
            <person name="Salamov A."/>
            <person name="Andreopoulos B."/>
            <person name="Baker S."/>
            <person name="Barry K."/>
            <person name="Bills G."/>
            <person name="Bluhm B."/>
            <person name="Cannon C."/>
            <person name="Castanera R."/>
            <person name="Culley D."/>
            <person name="Daum C."/>
            <person name="Ezra D."/>
            <person name="Gonzalez J."/>
            <person name="Henrissat B."/>
            <person name="Kuo A."/>
            <person name="Liang C."/>
            <person name="Lipzen A."/>
            <person name="Lutzoni F."/>
            <person name="Magnuson J."/>
            <person name="Mondo S."/>
            <person name="Nolan M."/>
            <person name="Ohm R."/>
            <person name="Pangilinan J."/>
            <person name="Park H.-J."/>
            <person name="Ramirez L."/>
            <person name="Alfaro M."/>
            <person name="Sun H."/>
            <person name="Tritt A."/>
            <person name="Yoshinaga Y."/>
            <person name="Zwiers L.-H."/>
            <person name="Turgeon B."/>
            <person name="Goodwin S."/>
            <person name="Spatafora J."/>
            <person name="Crous P."/>
            <person name="Grigoriev I."/>
        </authorList>
    </citation>
    <scope>NUCLEOTIDE SEQUENCE</scope>
    <source>
        <strain evidence="5">CBS 260.36</strain>
    </source>
</reference>
<dbReference type="EMBL" id="ML996092">
    <property type="protein sequence ID" value="KAF2148945.1"/>
    <property type="molecule type" value="Genomic_DNA"/>
</dbReference>
<keyword evidence="1" id="KW-0596">Phosphopantetheine</keyword>
<keyword evidence="3" id="KW-0472">Membrane</keyword>
<proteinExistence type="predicted"/>
<feature type="domain" description="AMP-dependent synthetase/ligase" evidence="4">
    <location>
        <begin position="25"/>
        <end position="355"/>
    </location>
</feature>
<dbReference type="Pfam" id="PF00501">
    <property type="entry name" value="AMP-binding"/>
    <property type="match status" value="1"/>
</dbReference>
<feature type="transmembrane region" description="Helical" evidence="3">
    <location>
        <begin position="244"/>
        <end position="267"/>
    </location>
</feature>
<sequence length="553" mass="62052">MGGHKQAVDETPFGNRTLNSALETVVRETPDRIYSWIPKTDNLKDGFRPMTFQELQNGASAAAHWLDQQFGKLPQDPSLRQAVAYVGPNDLRYLFLVLGADRSNRSVLIPFIGWNSSEALGRLVDSTKSVAVLAPPSHVHVWDPVKSDRPDLQSKVVPDLDFFHDGKSPYYAYDQDIKEFWNSALYIIHTSGTTGFPKPLFQTNASISAVDLYGAATAHNLPLEQQHGCLYDWKDRLTMNCMPFTWVLGIVVGLMAPLFCGTVPVAMPGWVPNPPPFEVIKQIRELMPDISNTVLIPSVIRDIWNSEGGPEFITSFDIMCYAGAPLDKAVGDAIVKRTRVQSLMGSTDAGAYDYYANPDMADWQWMHFRLDGKWKLEQFSDDLYELVLIKDPDRMQSCFLMYPDLDVFRTADLFARHPDPAKKHLWRPAGRADDFVRMQSMTKFNAIEVERAIDAHPEISRCIVDCGGRTAPFVILQPAFPGKYDTPADALNAMWPGIEKANEALLPEAKLTKRLAIVTSAEKPLGFTQKGTTERRKGVTAYADEIEELYKEV</sequence>
<name>A0A9P4IWE3_9PEZI</name>
<dbReference type="PANTHER" id="PTHR43439:SF2">
    <property type="entry name" value="ENZYME, PUTATIVE (JCVI)-RELATED"/>
    <property type="match status" value="1"/>
</dbReference>
<keyword evidence="6" id="KW-1185">Reference proteome</keyword>
<dbReference type="InterPro" id="IPR051414">
    <property type="entry name" value="Adenylate-forming_Reductase"/>
</dbReference>
<dbReference type="AlphaFoldDB" id="A0A9P4IWE3"/>
<gene>
    <name evidence="5" type="ORF">K461DRAFT_315891</name>
</gene>
<evidence type="ECO:0000313" key="6">
    <source>
        <dbReference type="Proteomes" id="UP000799439"/>
    </source>
</evidence>
<comment type="caution">
    <text evidence="5">The sequence shown here is derived from an EMBL/GenBank/DDBJ whole genome shotgun (WGS) entry which is preliminary data.</text>
</comment>
<organism evidence="5 6">
    <name type="scientific">Myriangium duriaei CBS 260.36</name>
    <dbReference type="NCBI Taxonomy" id="1168546"/>
    <lineage>
        <taxon>Eukaryota</taxon>
        <taxon>Fungi</taxon>
        <taxon>Dikarya</taxon>
        <taxon>Ascomycota</taxon>
        <taxon>Pezizomycotina</taxon>
        <taxon>Dothideomycetes</taxon>
        <taxon>Dothideomycetidae</taxon>
        <taxon>Myriangiales</taxon>
        <taxon>Myriangiaceae</taxon>
        <taxon>Myriangium</taxon>
    </lineage>
</organism>
<evidence type="ECO:0000256" key="3">
    <source>
        <dbReference type="SAM" id="Phobius"/>
    </source>
</evidence>
<dbReference type="SUPFAM" id="SSF56801">
    <property type="entry name" value="Acetyl-CoA synthetase-like"/>
    <property type="match status" value="1"/>
</dbReference>
<dbReference type="PROSITE" id="PS00455">
    <property type="entry name" value="AMP_BINDING"/>
    <property type="match status" value="1"/>
</dbReference>